<keyword evidence="2" id="KW-0040">ANK repeat</keyword>
<protein>
    <recommendedName>
        <fullName evidence="5">Ankyrin repeat protein</fullName>
    </recommendedName>
</protein>
<reference evidence="3" key="1">
    <citation type="submission" date="2020-05" db="EMBL/GenBank/DDBJ databases">
        <title>Phylogenomic resolution of chytrid fungi.</title>
        <authorList>
            <person name="Stajich J.E."/>
            <person name="Amses K."/>
            <person name="Simmons R."/>
            <person name="Seto K."/>
            <person name="Myers J."/>
            <person name="Bonds A."/>
            <person name="Quandt C.A."/>
            <person name="Barry K."/>
            <person name="Liu P."/>
            <person name="Grigoriev I."/>
            <person name="Longcore J.E."/>
            <person name="James T.Y."/>
        </authorList>
    </citation>
    <scope>NUCLEOTIDE SEQUENCE</scope>
    <source>
        <strain evidence="3">PLAUS21</strain>
    </source>
</reference>
<dbReference type="PANTHER" id="PTHR24198">
    <property type="entry name" value="ANKYRIN REPEAT AND PROTEIN KINASE DOMAIN-CONTAINING PROTEIN"/>
    <property type="match status" value="1"/>
</dbReference>
<dbReference type="Proteomes" id="UP001210925">
    <property type="component" value="Unassembled WGS sequence"/>
</dbReference>
<comment type="caution">
    <text evidence="3">The sequence shown here is derived from an EMBL/GenBank/DDBJ whole genome shotgun (WGS) entry which is preliminary data.</text>
</comment>
<sequence length="618" mass="70839">MDFANEIYLIARHLPVVNYHQLRFAIQRNLPQIPRLTFEAYKESSIQILEDRLFSLHSEHLCLEAFNFVIKNGHVDQYERMAAKFDVVKKMKALEFRFTAKLHPRILQLILQDTIDLLELYSKVDIFRYAITFNYVETVEFLLQYVNPSIDRNYALIHASQLNRHRIIRLMLDDERIDPAMDDCYAFRIAVDENNTETVKTFLNDPRIDPAAANNYAFKCSIEENKLDILKLLVEKGVSPSVENNYGIFNSCSMGHTSIVEYLLSLDVQPTGDCIYEAATNGHFKVVELLLQKGLRPAQDCLSSASFHGHSKIVELLLPFNDPSVDNQKALVYAIKSGSHSVVRILLKDPRISPLNLGQSILEEASENPQICKLFVLDDRIDFTKCGDLMFTKMSEFNNLHIMKLLIDKGIDPAAMDNKALLLSCKKNHLEICKWLLGNESVKQAQVLPSLTVAAELGYDRIVDLILNETRLDPSLNGQLLLRKACSKGHLQVVERLLQDKRVDPSVFNNLPLRLASHGHVDVVKVLMSDYRTNPADDDNYALRTACKNGFASIVKLLLQDSRVDPNVEMYYPLRISLQYQYYEITKIIIDCDRFDFQNCISILPEKFKRECSQLKND</sequence>
<evidence type="ECO:0000256" key="1">
    <source>
        <dbReference type="ARBA" id="ARBA00022737"/>
    </source>
</evidence>
<keyword evidence="1" id="KW-0677">Repeat</keyword>
<evidence type="ECO:0000313" key="3">
    <source>
        <dbReference type="EMBL" id="KAJ3253176.1"/>
    </source>
</evidence>
<dbReference type="Gene3D" id="1.25.40.20">
    <property type="entry name" value="Ankyrin repeat-containing domain"/>
    <property type="match status" value="3"/>
</dbReference>
<organism evidence="3 4">
    <name type="scientific">Boothiomyces macroporosus</name>
    <dbReference type="NCBI Taxonomy" id="261099"/>
    <lineage>
        <taxon>Eukaryota</taxon>
        <taxon>Fungi</taxon>
        <taxon>Fungi incertae sedis</taxon>
        <taxon>Chytridiomycota</taxon>
        <taxon>Chytridiomycota incertae sedis</taxon>
        <taxon>Chytridiomycetes</taxon>
        <taxon>Rhizophydiales</taxon>
        <taxon>Terramycetaceae</taxon>
        <taxon>Boothiomyces</taxon>
    </lineage>
</organism>
<dbReference type="InterPro" id="IPR036770">
    <property type="entry name" value="Ankyrin_rpt-contain_sf"/>
</dbReference>
<proteinExistence type="predicted"/>
<accession>A0AAD5Y5N0</accession>
<keyword evidence="4" id="KW-1185">Reference proteome</keyword>
<dbReference type="SMART" id="SM00248">
    <property type="entry name" value="ANK"/>
    <property type="match status" value="14"/>
</dbReference>
<evidence type="ECO:0000313" key="4">
    <source>
        <dbReference type="Proteomes" id="UP001210925"/>
    </source>
</evidence>
<dbReference type="PANTHER" id="PTHR24198:SF165">
    <property type="entry name" value="ANKYRIN REPEAT-CONTAINING PROTEIN-RELATED"/>
    <property type="match status" value="1"/>
</dbReference>
<dbReference type="EMBL" id="JADGKB010000117">
    <property type="protein sequence ID" value="KAJ3253176.1"/>
    <property type="molecule type" value="Genomic_DNA"/>
</dbReference>
<dbReference type="AlphaFoldDB" id="A0AAD5Y5N0"/>
<name>A0AAD5Y5N0_9FUNG</name>
<dbReference type="Pfam" id="PF12796">
    <property type="entry name" value="Ank_2"/>
    <property type="match status" value="3"/>
</dbReference>
<gene>
    <name evidence="3" type="ORF">HK103_000817</name>
</gene>
<evidence type="ECO:0008006" key="5">
    <source>
        <dbReference type="Google" id="ProtNLM"/>
    </source>
</evidence>
<dbReference type="SUPFAM" id="SSF48403">
    <property type="entry name" value="Ankyrin repeat"/>
    <property type="match status" value="2"/>
</dbReference>
<evidence type="ECO:0000256" key="2">
    <source>
        <dbReference type="ARBA" id="ARBA00023043"/>
    </source>
</evidence>
<dbReference type="InterPro" id="IPR002110">
    <property type="entry name" value="Ankyrin_rpt"/>
</dbReference>